<protein>
    <submittedName>
        <fullName evidence="2">Uncharacterized protein</fullName>
    </submittedName>
</protein>
<dbReference type="EMBL" id="MNPL01007173">
    <property type="protein sequence ID" value="OQR74912.1"/>
    <property type="molecule type" value="Genomic_DNA"/>
</dbReference>
<keyword evidence="3" id="KW-1185">Reference proteome</keyword>
<comment type="caution">
    <text evidence="2">The sequence shown here is derived from an EMBL/GenBank/DDBJ whole genome shotgun (WGS) entry which is preliminary data.</text>
</comment>
<evidence type="ECO:0000313" key="2">
    <source>
        <dbReference type="EMBL" id="OQR74912.1"/>
    </source>
</evidence>
<accession>A0A1V9XNE2</accession>
<reference evidence="2 3" key="1">
    <citation type="journal article" date="2017" name="Gigascience">
        <title>Draft genome of the honey bee ectoparasitic mite, Tropilaelaps mercedesae, is shaped by the parasitic life history.</title>
        <authorList>
            <person name="Dong X."/>
            <person name="Armstrong S.D."/>
            <person name="Xia D."/>
            <person name="Makepeace B.L."/>
            <person name="Darby A.C."/>
            <person name="Kadowaki T."/>
        </authorList>
    </citation>
    <scope>NUCLEOTIDE SEQUENCE [LARGE SCALE GENOMIC DNA]</scope>
    <source>
        <strain evidence="2">Wuxi-XJTLU</strain>
    </source>
</reference>
<sequence>MRSFHAICVALIVVASRGQFLVHGSKWISNSPQTSYAAAPALHAVKSSYVHAGPAVATAAAVPLISRAVAVHHAAPAIATAPVFAAHAVPLRAAPAVAVAAAPTVAVAAAPAVAVAAAPAVTVAAAPAVTVAAAPGNVGVVAHAPPRKVQTHEVHTGSGRQAIRIEDFQAGDQVIRVHEAPQAPPQVAQVAVPGEQHHIRVINHQSGPAHIERVVHRQQTQVIDLQKPGRPGARIVQVVRVQSPPPSVEFVDAGGSNHHVYHAKDTAAAAPAIVAHAAPFVSRAVATHHAIPAVAVHHAAPAVAVHHAAPAVAVHHAAPAVAVHHAAPSIAAYRTIATRVVNTPSVNGKAFYGSHYGNTAVVH</sequence>
<dbReference type="Proteomes" id="UP000192247">
    <property type="component" value="Unassembled WGS sequence"/>
</dbReference>
<feature type="signal peptide" evidence="1">
    <location>
        <begin position="1"/>
        <end position="18"/>
    </location>
</feature>
<dbReference type="AlphaFoldDB" id="A0A1V9XNE2"/>
<evidence type="ECO:0000313" key="3">
    <source>
        <dbReference type="Proteomes" id="UP000192247"/>
    </source>
</evidence>
<evidence type="ECO:0000256" key="1">
    <source>
        <dbReference type="SAM" id="SignalP"/>
    </source>
</evidence>
<dbReference type="STRING" id="418985.A0A1V9XNE2"/>
<dbReference type="InParanoid" id="A0A1V9XNE2"/>
<keyword evidence="1" id="KW-0732">Signal</keyword>
<proteinExistence type="predicted"/>
<gene>
    <name evidence="2" type="ORF">BIW11_00873</name>
</gene>
<organism evidence="2 3">
    <name type="scientific">Tropilaelaps mercedesae</name>
    <dbReference type="NCBI Taxonomy" id="418985"/>
    <lineage>
        <taxon>Eukaryota</taxon>
        <taxon>Metazoa</taxon>
        <taxon>Ecdysozoa</taxon>
        <taxon>Arthropoda</taxon>
        <taxon>Chelicerata</taxon>
        <taxon>Arachnida</taxon>
        <taxon>Acari</taxon>
        <taxon>Parasitiformes</taxon>
        <taxon>Mesostigmata</taxon>
        <taxon>Gamasina</taxon>
        <taxon>Dermanyssoidea</taxon>
        <taxon>Laelapidae</taxon>
        <taxon>Tropilaelaps</taxon>
    </lineage>
</organism>
<name>A0A1V9XNE2_9ACAR</name>
<feature type="chain" id="PRO_5013161926" evidence="1">
    <location>
        <begin position="19"/>
        <end position="363"/>
    </location>
</feature>